<dbReference type="GO" id="GO:0016829">
    <property type="term" value="F:lyase activity"/>
    <property type="evidence" value="ECO:0007669"/>
    <property type="project" value="UniProtKB-KW"/>
</dbReference>
<keyword evidence="6" id="KW-0456">Lyase</keyword>
<feature type="domain" description="PurE" evidence="5">
    <location>
        <begin position="1"/>
        <end position="137"/>
    </location>
</feature>
<evidence type="ECO:0000256" key="1">
    <source>
        <dbReference type="ARBA" id="ARBA00022755"/>
    </source>
</evidence>
<comment type="caution">
    <text evidence="3">Lacks conserved residue(s) required for the propagation of feature annotation.</text>
</comment>
<dbReference type="PANTHER" id="PTHR23046:SF2">
    <property type="entry name" value="PHOSPHORIBOSYLAMINOIMIDAZOLE CARBOXYLASE"/>
    <property type="match status" value="1"/>
</dbReference>
<comment type="catalytic activity">
    <reaction evidence="3 4">
        <text>5-carboxyamino-1-(5-phospho-D-ribosyl)imidazole + H(+) = 5-amino-1-(5-phospho-D-ribosyl)imidazole-4-carboxylate</text>
        <dbReference type="Rhea" id="RHEA:13193"/>
        <dbReference type="ChEBI" id="CHEBI:15378"/>
        <dbReference type="ChEBI" id="CHEBI:58730"/>
        <dbReference type="ChEBI" id="CHEBI:77657"/>
        <dbReference type="EC" id="5.4.99.18"/>
    </reaction>
</comment>
<dbReference type="PIRSF" id="PIRSF001338">
    <property type="entry name" value="AIR_carboxylase"/>
    <property type="match status" value="1"/>
</dbReference>
<comment type="caution">
    <text evidence="6">The sequence shown here is derived from an EMBL/GenBank/DDBJ whole genome shotgun (WGS) entry which is preliminary data.</text>
</comment>
<dbReference type="InterPro" id="IPR000031">
    <property type="entry name" value="PurE_dom"/>
</dbReference>
<comment type="pathway">
    <text evidence="3 4">Purine metabolism; IMP biosynthesis via de novo pathway; 5-amino-1-(5-phospho-D-ribosyl)imidazole-4-carboxylate from 5-amino-1-(5-phospho-D-ribosyl)imidazole (N5-CAIR route): step 2/2.</text>
</comment>
<dbReference type="PANTHER" id="PTHR23046">
    <property type="entry name" value="PHOSPHORIBOSYLAMINOIMIDAZOLE CARBOXYLASE CATALYTIC SUBUNIT"/>
    <property type="match status" value="1"/>
</dbReference>
<dbReference type="GO" id="GO:0034023">
    <property type="term" value="F:5-(carboxyamino)imidazole ribonucleotide mutase activity"/>
    <property type="evidence" value="ECO:0007669"/>
    <property type="project" value="UniProtKB-UniRule"/>
</dbReference>
<proteinExistence type="inferred from homology"/>
<evidence type="ECO:0000313" key="6">
    <source>
        <dbReference type="EMBL" id="MCJ8502632.1"/>
    </source>
</evidence>
<feature type="binding site" evidence="3">
    <location>
        <position position="24"/>
    </location>
    <ligand>
        <name>substrate</name>
    </ligand>
</feature>
<keyword evidence="1 3" id="KW-0658">Purine biosynthesis</keyword>
<sequence>MKACAKVLADFEVPYEIRVISAHRTPDRAHEFATGAEERGLQLIIAAAGKAAHLAGVLAALTTLPVLGVPMTTSDLGGLDSLLSMVQMPGGIPVGTTAIGKAGAKNAALLAVAVLALSDTRLRDALKAYRHRMQQEVAADDAEVARRGLV</sequence>
<evidence type="ECO:0000256" key="3">
    <source>
        <dbReference type="HAMAP-Rule" id="MF_01929"/>
    </source>
</evidence>
<evidence type="ECO:0000256" key="2">
    <source>
        <dbReference type="ARBA" id="ARBA00023235"/>
    </source>
</evidence>
<evidence type="ECO:0000256" key="4">
    <source>
        <dbReference type="PIRNR" id="PIRNR001338"/>
    </source>
</evidence>
<evidence type="ECO:0000259" key="5">
    <source>
        <dbReference type="SMART" id="SM01001"/>
    </source>
</evidence>
<comment type="function">
    <text evidence="3 4">Catalyzes the conversion of N5-carboxyaminoimidazole ribonucleotide (N5-CAIR) to 4-carboxy-5-aminoimidazole ribonucleotide (CAIR).</text>
</comment>
<dbReference type="Gene3D" id="3.40.50.1970">
    <property type="match status" value="1"/>
</dbReference>
<keyword evidence="7" id="KW-1185">Reference proteome</keyword>
<gene>
    <name evidence="3 6" type="primary">purE</name>
    <name evidence="6" type="ORF">MRX98_18805</name>
</gene>
<dbReference type="InterPro" id="IPR033747">
    <property type="entry name" value="PurE_ClassI"/>
</dbReference>
<dbReference type="EMBL" id="JALJRB010000030">
    <property type="protein sequence ID" value="MCJ8502632.1"/>
    <property type="molecule type" value="Genomic_DNA"/>
</dbReference>
<dbReference type="EC" id="5.4.99.18" evidence="3 4"/>
<dbReference type="Proteomes" id="UP001165427">
    <property type="component" value="Unassembled WGS sequence"/>
</dbReference>
<organism evidence="6 7">
    <name type="scientific">Desulfatitalea alkaliphila</name>
    <dbReference type="NCBI Taxonomy" id="2929485"/>
    <lineage>
        <taxon>Bacteria</taxon>
        <taxon>Pseudomonadati</taxon>
        <taxon>Thermodesulfobacteriota</taxon>
        <taxon>Desulfobacteria</taxon>
        <taxon>Desulfobacterales</taxon>
        <taxon>Desulfosarcinaceae</taxon>
        <taxon>Desulfatitalea</taxon>
    </lineage>
</organism>
<reference evidence="6" key="1">
    <citation type="submission" date="2022-04" db="EMBL/GenBank/DDBJ databases">
        <title>Desulfatitalea alkaliphila sp. nov., a novel anaerobic sulfate-reducing bacterium isolated from terrestrial mud volcano, Taman Peninsula, Russia.</title>
        <authorList>
            <person name="Khomyakova M.A."/>
            <person name="Merkel A.Y."/>
            <person name="Slobodkin A.I."/>
        </authorList>
    </citation>
    <scope>NUCLEOTIDE SEQUENCE</scope>
    <source>
        <strain evidence="6">M08but</strain>
    </source>
</reference>
<accession>A0AA41ULQ0</accession>
<dbReference type="Pfam" id="PF00731">
    <property type="entry name" value="AIRC"/>
    <property type="match status" value="1"/>
</dbReference>
<dbReference type="NCBIfam" id="TIGR01162">
    <property type="entry name" value="purE"/>
    <property type="match status" value="1"/>
</dbReference>
<dbReference type="InterPro" id="IPR024694">
    <property type="entry name" value="PurE_prokaryotes"/>
</dbReference>
<dbReference type="SUPFAM" id="SSF52255">
    <property type="entry name" value="N5-CAIR mutase (phosphoribosylaminoimidazole carboxylase, PurE)"/>
    <property type="match status" value="1"/>
</dbReference>
<dbReference type="HAMAP" id="MF_01929">
    <property type="entry name" value="PurE_classI"/>
    <property type="match status" value="1"/>
</dbReference>
<keyword evidence="2 3" id="KW-0413">Isomerase</keyword>
<dbReference type="SMART" id="SM01001">
    <property type="entry name" value="AIRC"/>
    <property type="match status" value="1"/>
</dbReference>
<protein>
    <recommendedName>
        <fullName evidence="3 4">N5-carboxyaminoimidazole ribonucleotide mutase</fullName>
        <shortName evidence="3 4">N5-CAIR mutase</shortName>
        <ecNumber evidence="3 4">5.4.99.18</ecNumber>
    </recommendedName>
    <alternativeName>
        <fullName evidence="3">5-(carboxyamino)imidazole ribonucleotide mutase</fullName>
    </alternativeName>
</protein>
<name>A0AA41ULQ0_9BACT</name>
<evidence type="ECO:0000313" key="7">
    <source>
        <dbReference type="Proteomes" id="UP001165427"/>
    </source>
</evidence>
<dbReference type="GO" id="GO:0006189">
    <property type="term" value="P:'de novo' IMP biosynthetic process"/>
    <property type="evidence" value="ECO:0007669"/>
    <property type="project" value="UniProtKB-UniRule"/>
</dbReference>
<comment type="similarity">
    <text evidence="3">Belongs to the AIR carboxylase family. Class I subfamily.</text>
</comment>
<dbReference type="AlphaFoldDB" id="A0AA41ULQ0"/>